<dbReference type="HOGENOM" id="CLU_2419916_0_0_2"/>
<reference evidence="2 4" key="2">
    <citation type="journal article" date="2014" name="PLoS Genet.">
        <title>Phylogenetically driven sequencing of extremely halophilic archaea reveals strategies for static and dynamic osmo-response.</title>
        <authorList>
            <person name="Becker E.A."/>
            <person name="Seitzer P.M."/>
            <person name="Tritt A."/>
            <person name="Larsen D."/>
            <person name="Krusor M."/>
            <person name="Yao A.I."/>
            <person name="Wu D."/>
            <person name="Madern D."/>
            <person name="Eisen J.A."/>
            <person name="Darling A.E."/>
            <person name="Facciotti M.T."/>
        </authorList>
    </citation>
    <scope>NUCLEOTIDE SEQUENCE [LARGE SCALE GENOMIC DNA]</scope>
    <source>
        <strain evidence="2">B3</strain>
        <strain evidence="4">DSM 18796 / CECT 7217 / JCM 14584 / KCTC 4019 / B3</strain>
    </source>
</reference>
<keyword evidence="4" id="KW-1185">Reference proteome</keyword>
<evidence type="ECO:0000313" key="4">
    <source>
        <dbReference type="Proteomes" id="UP000011645"/>
    </source>
</evidence>
<dbReference type="AlphaFoldDB" id="D8JA49"/>
<gene>
    <name evidence="1" type="ordered locus">HacjB3_05900</name>
    <name evidence="2" type="ORF">C497_04272</name>
</gene>
<dbReference type="GeneID" id="9418985"/>
<dbReference type="EMBL" id="CP002062">
    <property type="protein sequence ID" value="ADJ14571.1"/>
    <property type="molecule type" value="Genomic_DNA"/>
</dbReference>
<proteinExistence type="predicted"/>
<organism evidence="1 3">
    <name type="scientific">Halalkalicoccus jeotgali (strain DSM 18796 / CECT 7217 / JCM 14584 / KCTC 4019 / B3)</name>
    <dbReference type="NCBI Taxonomy" id="795797"/>
    <lineage>
        <taxon>Archaea</taxon>
        <taxon>Methanobacteriati</taxon>
        <taxon>Methanobacteriota</taxon>
        <taxon>Stenosarchaea group</taxon>
        <taxon>Halobacteria</taxon>
        <taxon>Halobacteriales</taxon>
        <taxon>Halococcaceae</taxon>
        <taxon>Halalkalicoccus</taxon>
    </lineage>
</organism>
<evidence type="ECO:0000313" key="3">
    <source>
        <dbReference type="Proteomes" id="UP000000390"/>
    </source>
</evidence>
<evidence type="ECO:0000313" key="1">
    <source>
        <dbReference type="EMBL" id="ADJ14571.1"/>
    </source>
</evidence>
<sequence length="91" mass="10669">MGKDDLIDEIERRIEGSETLSAEDLDVEQRCRYCETPLPYEDYNEHTPSADYVIHIMPTAGEQSPPEKRIYCTPDCLVKDMREIEEQFLQE</sequence>
<name>D8JA49_HALJB</name>
<dbReference type="Proteomes" id="UP000000390">
    <property type="component" value="Chromosome"/>
</dbReference>
<evidence type="ECO:0000313" key="2">
    <source>
        <dbReference type="EMBL" id="ELY39943.1"/>
    </source>
</evidence>
<dbReference type="EMBL" id="AOHV01000012">
    <property type="protein sequence ID" value="ELY39943.1"/>
    <property type="molecule type" value="Genomic_DNA"/>
</dbReference>
<reference evidence="1 3" key="1">
    <citation type="journal article" date="2010" name="J. Bacteriol.">
        <title>Complete genome sequence of Halalkalicoccus jeotgali B3(T), an extremely halophilic archaeon.</title>
        <authorList>
            <person name="Roh S.W."/>
            <person name="Nam Y.D."/>
            <person name="Nam S.H."/>
            <person name="Choi S.H."/>
            <person name="Park H.S."/>
            <person name="Bae J.W."/>
        </authorList>
    </citation>
    <scope>NUCLEOTIDE SEQUENCE [LARGE SCALE GENOMIC DNA]</scope>
    <source>
        <strain evidence="1">B3</strain>
        <strain evidence="3">DSM 18796 / CECT 7217 / JCM 14584 / KCTC 4019 / B3</strain>
    </source>
</reference>
<dbReference type="Proteomes" id="UP000011645">
    <property type="component" value="Unassembled WGS sequence"/>
</dbReference>
<protein>
    <submittedName>
        <fullName evidence="1">Uncharacterized protein</fullName>
    </submittedName>
</protein>
<accession>D8JA49</accession>
<dbReference type="KEGG" id="hje:HacjB3_05900"/>
<dbReference type="RefSeq" id="WP_008414749.1">
    <property type="nucleotide sequence ID" value="NC_014297.1"/>
</dbReference>